<organism evidence="1 2">
    <name type="scientific">Candidatus Roizmanbacteria bacterium CG11_big_fil_rev_8_21_14_0_20_36_8</name>
    <dbReference type="NCBI Taxonomy" id="1974856"/>
    <lineage>
        <taxon>Bacteria</taxon>
        <taxon>Candidatus Roizmaniibacteriota</taxon>
    </lineage>
</organism>
<dbReference type="InterPro" id="IPR029057">
    <property type="entry name" value="PRTase-like"/>
</dbReference>
<evidence type="ECO:0008006" key="3">
    <source>
        <dbReference type="Google" id="ProtNLM"/>
    </source>
</evidence>
<dbReference type="AlphaFoldDB" id="A0A2M6IV24"/>
<proteinExistence type="predicted"/>
<dbReference type="Gene3D" id="3.40.50.2020">
    <property type="match status" value="1"/>
</dbReference>
<evidence type="ECO:0000313" key="2">
    <source>
        <dbReference type="Proteomes" id="UP000231056"/>
    </source>
</evidence>
<dbReference type="CDD" id="cd06223">
    <property type="entry name" value="PRTases_typeI"/>
    <property type="match status" value="1"/>
</dbReference>
<dbReference type="EMBL" id="PCVM01000023">
    <property type="protein sequence ID" value="PIQ73700.1"/>
    <property type="molecule type" value="Genomic_DNA"/>
</dbReference>
<gene>
    <name evidence="1" type="ORF">COV58_01100</name>
</gene>
<accession>A0A2M6IV24</accession>
<dbReference type="Proteomes" id="UP000231056">
    <property type="component" value="Unassembled WGS sequence"/>
</dbReference>
<dbReference type="InterPro" id="IPR000836">
    <property type="entry name" value="PRTase_dom"/>
</dbReference>
<protein>
    <recommendedName>
        <fullName evidence="3">Phosphoribosyltransferase domain-containing protein</fullName>
    </recommendedName>
</protein>
<sequence>MSTEFLEIPICSQEPMFTIYSILNPRTQRFLTEFPYNLPLQEQASQHYYNQGSMNQVEQMLFYSGVQMARLLNYLFPNKTPAAVIGIPRSGWAVANGVAAELSLPIHYSNQGNDLIPGRPILGPSVLADLQNKTVVVADDILWGNKQPLALRSLLHSDVIFAIPAIDKYQARELDAATITAFAPSQGFENYLRYLLD</sequence>
<name>A0A2M6IV24_9BACT</name>
<comment type="caution">
    <text evidence="1">The sequence shown here is derived from an EMBL/GenBank/DDBJ whole genome shotgun (WGS) entry which is preliminary data.</text>
</comment>
<evidence type="ECO:0000313" key="1">
    <source>
        <dbReference type="EMBL" id="PIQ73700.1"/>
    </source>
</evidence>
<dbReference type="SUPFAM" id="SSF53271">
    <property type="entry name" value="PRTase-like"/>
    <property type="match status" value="1"/>
</dbReference>
<reference evidence="1 2" key="1">
    <citation type="submission" date="2017-09" db="EMBL/GenBank/DDBJ databases">
        <title>Depth-based differentiation of microbial function through sediment-hosted aquifers and enrichment of novel symbionts in the deep terrestrial subsurface.</title>
        <authorList>
            <person name="Probst A.J."/>
            <person name="Ladd B."/>
            <person name="Jarett J.K."/>
            <person name="Geller-Mcgrath D.E."/>
            <person name="Sieber C.M."/>
            <person name="Emerson J.B."/>
            <person name="Anantharaman K."/>
            <person name="Thomas B.C."/>
            <person name="Malmstrom R."/>
            <person name="Stieglmeier M."/>
            <person name="Klingl A."/>
            <person name="Woyke T."/>
            <person name="Ryan C.M."/>
            <person name="Banfield J.F."/>
        </authorList>
    </citation>
    <scope>NUCLEOTIDE SEQUENCE [LARGE SCALE GENOMIC DNA]</scope>
    <source>
        <strain evidence="1">CG11_big_fil_rev_8_21_14_0_20_36_8</strain>
    </source>
</reference>